<accession>A0AA49FN08</accession>
<dbReference type="PANTHER" id="PTHR43378:SF2">
    <property type="entry name" value="UDP-3-O-ACYLGLUCOSAMINE N-ACYLTRANSFERASE 1, MITOCHONDRIAL-RELATED"/>
    <property type="match status" value="1"/>
</dbReference>
<dbReference type="GO" id="GO:0016410">
    <property type="term" value="F:N-acyltransferase activity"/>
    <property type="evidence" value="ECO:0007669"/>
    <property type="project" value="InterPro"/>
</dbReference>
<keyword evidence="4 7" id="KW-0677">Repeat</keyword>
<dbReference type="NCBIfam" id="TIGR01853">
    <property type="entry name" value="lipid_A_lpxD"/>
    <property type="match status" value="1"/>
</dbReference>
<comment type="similarity">
    <text evidence="7">Belongs to the transferase hexapeptide repeat family. LpxD subfamily.</text>
</comment>
<name>A0AA49FN08_9PROT</name>
<dbReference type="EMBL" id="CP107246">
    <property type="protein sequence ID" value="WIM06212.1"/>
    <property type="molecule type" value="Genomic_DNA"/>
</dbReference>
<dbReference type="CDD" id="cd03352">
    <property type="entry name" value="LbH_LpxD"/>
    <property type="match status" value="1"/>
</dbReference>
<dbReference type="InterPro" id="IPR020573">
    <property type="entry name" value="UDP_GlcNAc_AcTrfase_non-rep"/>
</dbReference>
<keyword evidence="1 7" id="KW-0444">Lipid biosynthesis</keyword>
<keyword evidence="6 7" id="KW-0012">Acyltransferase</keyword>
<gene>
    <name evidence="7 9" type="primary">lpxD</name>
    <name evidence="9" type="ORF">OHM77_02645</name>
</gene>
<comment type="subunit">
    <text evidence="7">Homotrimer.</text>
</comment>
<evidence type="ECO:0000259" key="8">
    <source>
        <dbReference type="Pfam" id="PF04613"/>
    </source>
</evidence>
<feature type="domain" description="UDP-3-O-[3-hydroxymyristoyl] glucosamine N-acyltransferase non-repeat region" evidence="8">
    <location>
        <begin position="28"/>
        <end position="90"/>
    </location>
</feature>
<dbReference type="GO" id="GO:0016020">
    <property type="term" value="C:membrane"/>
    <property type="evidence" value="ECO:0007669"/>
    <property type="project" value="GOC"/>
</dbReference>
<dbReference type="AlphaFoldDB" id="A0AA49FN08"/>
<dbReference type="InterPro" id="IPR001451">
    <property type="entry name" value="Hexapep"/>
</dbReference>
<organism evidence="9">
    <name type="scientific">Candidatus Nitricoxidivorans perseverans</name>
    <dbReference type="NCBI Taxonomy" id="2975601"/>
    <lineage>
        <taxon>Bacteria</taxon>
        <taxon>Pseudomonadati</taxon>
        <taxon>Pseudomonadota</taxon>
        <taxon>Betaproteobacteria</taxon>
        <taxon>Nitrosomonadales</taxon>
        <taxon>Sterolibacteriaceae</taxon>
        <taxon>Candidatus Nitricoxidivorans</taxon>
    </lineage>
</organism>
<evidence type="ECO:0000256" key="1">
    <source>
        <dbReference type="ARBA" id="ARBA00022516"/>
    </source>
</evidence>
<protein>
    <recommendedName>
        <fullName evidence="7">UDP-3-O-acylglucosamine N-acyltransferase</fullName>
        <ecNumber evidence="7">2.3.1.191</ecNumber>
    </recommendedName>
</protein>
<feature type="active site" description="Proton acceptor" evidence="7">
    <location>
        <position position="225"/>
    </location>
</feature>
<dbReference type="KEGG" id="npv:OHM77_02645"/>
<comment type="function">
    <text evidence="7">Catalyzes the N-acylation of UDP-3-O-acylglucosamine using 3-hydroxyacyl-ACP as the acyl donor. Is involved in the biosynthesis of lipid A, a phosphorylated glycolipid that anchors the lipopolysaccharide to the outer membrane of the cell.</text>
</comment>
<evidence type="ECO:0000256" key="3">
    <source>
        <dbReference type="ARBA" id="ARBA00022679"/>
    </source>
</evidence>
<dbReference type="Gene3D" id="3.40.1390.10">
    <property type="entry name" value="MurE/MurF, N-terminal domain"/>
    <property type="match status" value="1"/>
</dbReference>
<evidence type="ECO:0000256" key="6">
    <source>
        <dbReference type="ARBA" id="ARBA00023315"/>
    </source>
</evidence>
<dbReference type="SUPFAM" id="SSF51161">
    <property type="entry name" value="Trimeric LpxA-like enzymes"/>
    <property type="match status" value="1"/>
</dbReference>
<comment type="pathway">
    <text evidence="7">Bacterial outer membrane biogenesis; LPS lipid A biosynthesis.</text>
</comment>
<dbReference type="GO" id="GO:0009245">
    <property type="term" value="P:lipid A biosynthetic process"/>
    <property type="evidence" value="ECO:0007669"/>
    <property type="project" value="UniProtKB-UniRule"/>
</dbReference>
<reference evidence="9" key="1">
    <citation type="journal article" date="2023" name="Nat. Microbiol.">
        <title>Enrichment and characterization of a nitric oxide-reducing microbial community in a continuous bioreactor.</title>
        <authorList>
            <person name="Garrido-Amador P."/>
            <person name="Stortenbeker N."/>
            <person name="Wessels H.J.C.T."/>
            <person name="Speth D.R."/>
            <person name="Garcia-Heredia I."/>
            <person name="Kartal B."/>
        </authorList>
    </citation>
    <scope>NUCLEOTIDE SEQUENCE</scope>
    <source>
        <strain evidence="9">MAG1</strain>
    </source>
</reference>
<keyword evidence="3 7" id="KW-0808">Transferase</keyword>
<dbReference type="InterPro" id="IPR011004">
    <property type="entry name" value="Trimer_LpxA-like_sf"/>
</dbReference>
<dbReference type="InterPro" id="IPR018357">
    <property type="entry name" value="Hexapep_transf_CS"/>
</dbReference>
<sequence length="330" mass="34278">MPVRRLDEIVARFGGDLAGAVDGSAVWISGIATLEGAGPEDLSFLTNPKYRGQLAATRAAAVILAPDALPACPVPAIVTANPYLYFARVAGWLHAAPRPDVAIHPSASVARSAVIGKNVVIEAHCSIGEGAVIGDDSWLHANVSVYAGCRIGARAIIHSGAVIGSDGFGFARESNGSWVKIPQIGRVLVGDDVEIGANTTIDRGALEDTVIEDGVKLDNQIQVAHNVRIGAHTAMAGCVGVAGSAKIGRRCTVGGGAVILGHLTLADDVNVSAGTLVGKSIPTPGTYTGTVPFLEHGEWLKNFARLRHLDAMADKIRALETRLAELEKRS</sequence>
<evidence type="ECO:0000256" key="5">
    <source>
        <dbReference type="ARBA" id="ARBA00023098"/>
    </source>
</evidence>
<proteinExistence type="inferred from homology"/>
<keyword evidence="2 7" id="KW-0441">Lipid A biosynthesis</keyword>
<dbReference type="EC" id="2.3.1.191" evidence="7"/>
<evidence type="ECO:0000313" key="9">
    <source>
        <dbReference type="EMBL" id="WIM06212.1"/>
    </source>
</evidence>
<dbReference type="PROSITE" id="PS00101">
    <property type="entry name" value="HEXAPEP_TRANSFERASES"/>
    <property type="match status" value="1"/>
</dbReference>
<keyword evidence="5 7" id="KW-0443">Lipid metabolism</keyword>
<dbReference type="Proteomes" id="UP001234916">
    <property type="component" value="Chromosome"/>
</dbReference>
<dbReference type="GO" id="GO:0103118">
    <property type="term" value="F:UDP-3-O-[(3R)-3-hydroxyacyl]-glucosamine N-acyltransferase activity"/>
    <property type="evidence" value="ECO:0007669"/>
    <property type="project" value="UniProtKB-EC"/>
</dbReference>
<dbReference type="Pfam" id="PF04613">
    <property type="entry name" value="LpxD"/>
    <property type="match status" value="1"/>
</dbReference>
<dbReference type="Pfam" id="PF00132">
    <property type="entry name" value="Hexapep"/>
    <property type="match status" value="1"/>
</dbReference>
<evidence type="ECO:0000256" key="4">
    <source>
        <dbReference type="ARBA" id="ARBA00022737"/>
    </source>
</evidence>
<comment type="catalytic activity">
    <reaction evidence="7">
        <text>a UDP-3-O-[(3R)-3-hydroxyacyl]-alpha-D-glucosamine + a (3R)-hydroxyacyl-[ACP] = a UDP-2-N,3-O-bis[(3R)-3-hydroxyacyl]-alpha-D-glucosamine + holo-[ACP] + H(+)</text>
        <dbReference type="Rhea" id="RHEA:53836"/>
        <dbReference type="Rhea" id="RHEA-COMP:9685"/>
        <dbReference type="Rhea" id="RHEA-COMP:9945"/>
        <dbReference type="ChEBI" id="CHEBI:15378"/>
        <dbReference type="ChEBI" id="CHEBI:64479"/>
        <dbReference type="ChEBI" id="CHEBI:78827"/>
        <dbReference type="ChEBI" id="CHEBI:137740"/>
        <dbReference type="ChEBI" id="CHEBI:137748"/>
        <dbReference type="EC" id="2.3.1.191"/>
    </reaction>
</comment>
<dbReference type="Gene3D" id="1.20.5.170">
    <property type="match status" value="1"/>
</dbReference>
<dbReference type="NCBIfam" id="NF002060">
    <property type="entry name" value="PRK00892.1"/>
    <property type="match status" value="1"/>
</dbReference>
<evidence type="ECO:0000256" key="7">
    <source>
        <dbReference type="HAMAP-Rule" id="MF_00523"/>
    </source>
</evidence>
<dbReference type="PANTHER" id="PTHR43378">
    <property type="entry name" value="UDP-3-O-ACYLGLUCOSAMINE N-ACYLTRANSFERASE"/>
    <property type="match status" value="1"/>
</dbReference>
<dbReference type="HAMAP" id="MF_00523">
    <property type="entry name" value="LpxD"/>
    <property type="match status" value="1"/>
</dbReference>
<dbReference type="InterPro" id="IPR007691">
    <property type="entry name" value="LpxD"/>
</dbReference>
<dbReference type="Gene3D" id="2.160.10.10">
    <property type="entry name" value="Hexapeptide repeat proteins"/>
    <property type="match status" value="1"/>
</dbReference>
<evidence type="ECO:0000256" key="2">
    <source>
        <dbReference type="ARBA" id="ARBA00022556"/>
    </source>
</evidence>